<gene>
    <name evidence="13" type="ORF">D5F11_000655</name>
    <name evidence="12" type="ORF">J6TS1_22400</name>
</gene>
<evidence type="ECO:0000313" key="14">
    <source>
        <dbReference type="Proteomes" id="UP000287296"/>
    </source>
</evidence>
<dbReference type="GO" id="GO:0009986">
    <property type="term" value="C:cell surface"/>
    <property type="evidence" value="ECO:0007669"/>
    <property type="project" value="UniProtKB-SubCell"/>
</dbReference>
<dbReference type="InterPro" id="IPR016785">
    <property type="entry name" value="ComGD"/>
</dbReference>
<evidence type="ECO:0000313" key="12">
    <source>
        <dbReference type="EMBL" id="GIN96370.1"/>
    </source>
</evidence>
<evidence type="ECO:0000256" key="8">
    <source>
        <dbReference type="ARBA" id="ARBA00023136"/>
    </source>
</evidence>
<feature type="domain" description="General secretion pathway GspH" evidence="11">
    <location>
        <begin position="49"/>
        <end position="128"/>
    </location>
</feature>
<name>A0A429XDA9_SIMTE</name>
<dbReference type="GO" id="GO:0005886">
    <property type="term" value="C:plasma membrane"/>
    <property type="evidence" value="ECO:0007669"/>
    <property type="project" value="UniProtKB-SubCell"/>
</dbReference>
<dbReference type="SUPFAM" id="SSF54523">
    <property type="entry name" value="Pili subunits"/>
    <property type="match status" value="1"/>
</dbReference>
<keyword evidence="15" id="KW-1185">Reference proteome</keyword>
<comment type="subcellular location">
    <subcellularLocation>
        <location evidence="2">Cell inner membrane</location>
        <topology evidence="2">Single-pass membrane protein</topology>
    </subcellularLocation>
    <subcellularLocation>
        <location evidence="1">Cell surface</location>
    </subcellularLocation>
</comment>
<evidence type="ECO:0000256" key="2">
    <source>
        <dbReference type="ARBA" id="ARBA00004377"/>
    </source>
</evidence>
<evidence type="ECO:0000256" key="3">
    <source>
        <dbReference type="ARBA" id="ARBA00022475"/>
    </source>
</evidence>
<keyword evidence="9" id="KW-0178">Competence</keyword>
<comment type="caution">
    <text evidence="13">The sequence shown here is derived from an EMBL/GenBank/DDBJ whole genome shotgun (WGS) entry which is preliminary data.</text>
</comment>
<dbReference type="GO" id="GO:0030420">
    <property type="term" value="P:establishment of competence for transformation"/>
    <property type="evidence" value="ECO:0007669"/>
    <property type="project" value="UniProtKB-KW"/>
</dbReference>
<dbReference type="GO" id="GO:0015627">
    <property type="term" value="C:type II protein secretion system complex"/>
    <property type="evidence" value="ECO:0007669"/>
    <property type="project" value="InterPro"/>
</dbReference>
<dbReference type="InterPro" id="IPR045584">
    <property type="entry name" value="Pilin-like"/>
</dbReference>
<keyword evidence="3" id="KW-1003">Cell membrane</keyword>
<proteinExistence type="predicted"/>
<dbReference type="GO" id="GO:0015628">
    <property type="term" value="P:protein secretion by the type II secretion system"/>
    <property type="evidence" value="ECO:0007669"/>
    <property type="project" value="InterPro"/>
</dbReference>
<feature type="transmembrane region" description="Helical" evidence="10">
    <location>
        <begin position="12"/>
        <end position="35"/>
    </location>
</feature>
<keyword evidence="4" id="KW-0488">Methylation</keyword>
<dbReference type="InterPro" id="IPR022346">
    <property type="entry name" value="T2SS_GspH"/>
</dbReference>
<evidence type="ECO:0000256" key="1">
    <source>
        <dbReference type="ARBA" id="ARBA00004241"/>
    </source>
</evidence>
<evidence type="ECO:0000313" key="13">
    <source>
        <dbReference type="EMBL" id="RST61434.1"/>
    </source>
</evidence>
<keyword evidence="8 10" id="KW-0472">Membrane</keyword>
<reference evidence="13 14" key="1">
    <citation type="submission" date="2018-12" db="EMBL/GenBank/DDBJ databases">
        <authorList>
            <person name="Sun L."/>
            <person name="Chen Z."/>
        </authorList>
    </citation>
    <scope>NUCLEOTIDE SEQUENCE [LARGE SCALE GENOMIC DNA]</scope>
    <source>
        <strain evidence="13 14">LMG 29736</strain>
    </source>
</reference>
<keyword evidence="7 10" id="KW-1133">Transmembrane helix</keyword>
<dbReference type="PIRSF" id="PIRSF021292">
    <property type="entry name" value="Competence_ComGD"/>
    <property type="match status" value="1"/>
</dbReference>
<dbReference type="Proteomes" id="UP000680670">
    <property type="component" value="Unassembled WGS sequence"/>
</dbReference>
<evidence type="ECO:0000313" key="15">
    <source>
        <dbReference type="Proteomes" id="UP000680670"/>
    </source>
</evidence>
<accession>A0A429XDA9</accession>
<dbReference type="NCBIfam" id="NF040982">
    <property type="entry name" value="ComGD"/>
    <property type="match status" value="1"/>
</dbReference>
<dbReference type="InterPro" id="IPR012902">
    <property type="entry name" value="N_methyl_site"/>
</dbReference>
<protein>
    <submittedName>
        <fullName evidence="13">Prepilin-type N-terminal cleavage/methylation domain-containing protein</fullName>
    </submittedName>
</protein>
<evidence type="ECO:0000256" key="9">
    <source>
        <dbReference type="ARBA" id="ARBA00023287"/>
    </source>
</evidence>
<sequence>MAYEKLRSNKGFTLLESLVVLLVVSVVLLFGMITVNPMMEWMQKKMFVSQLRSDLYHAHSHAINRKERVSVSFSRGSSQYSATGDSTGVLFIRDLPPPVKITGGSLKQLRFHITPDGTINNFGIVNFALNDQPIELIFHIGRGRFVVKE</sequence>
<organism evidence="13 14">
    <name type="scientific">Siminovitchia terrae</name>
    <name type="common">Bacillus terrae</name>
    <dbReference type="NCBI Taxonomy" id="1914933"/>
    <lineage>
        <taxon>Bacteria</taxon>
        <taxon>Bacillati</taxon>
        <taxon>Bacillota</taxon>
        <taxon>Bacilli</taxon>
        <taxon>Bacillales</taxon>
        <taxon>Bacillaceae</taxon>
        <taxon>Siminovitchia</taxon>
    </lineage>
</organism>
<keyword evidence="6 10" id="KW-0812">Transmembrane</keyword>
<evidence type="ECO:0000256" key="5">
    <source>
        <dbReference type="ARBA" id="ARBA00022519"/>
    </source>
</evidence>
<dbReference type="EMBL" id="BORJ01000005">
    <property type="protein sequence ID" value="GIN96370.1"/>
    <property type="molecule type" value="Genomic_DNA"/>
</dbReference>
<dbReference type="OrthoDB" id="1653576at2"/>
<keyword evidence="5" id="KW-0997">Cell inner membrane</keyword>
<evidence type="ECO:0000256" key="7">
    <source>
        <dbReference type="ARBA" id="ARBA00022989"/>
    </source>
</evidence>
<evidence type="ECO:0000256" key="10">
    <source>
        <dbReference type="SAM" id="Phobius"/>
    </source>
</evidence>
<dbReference type="AlphaFoldDB" id="A0A429XDA9"/>
<dbReference type="Pfam" id="PF12019">
    <property type="entry name" value="GspH"/>
    <property type="match status" value="1"/>
</dbReference>
<dbReference type="Proteomes" id="UP000287296">
    <property type="component" value="Unassembled WGS sequence"/>
</dbReference>
<dbReference type="NCBIfam" id="TIGR02532">
    <property type="entry name" value="IV_pilin_GFxxxE"/>
    <property type="match status" value="1"/>
</dbReference>
<dbReference type="RefSeq" id="WP_120114978.1">
    <property type="nucleotide sequence ID" value="NZ_BORJ01000005.1"/>
</dbReference>
<evidence type="ECO:0000259" key="11">
    <source>
        <dbReference type="Pfam" id="PF12019"/>
    </source>
</evidence>
<evidence type="ECO:0000256" key="6">
    <source>
        <dbReference type="ARBA" id="ARBA00022692"/>
    </source>
</evidence>
<evidence type="ECO:0000256" key="4">
    <source>
        <dbReference type="ARBA" id="ARBA00022481"/>
    </source>
</evidence>
<reference evidence="12 15" key="2">
    <citation type="submission" date="2021-03" db="EMBL/GenBank/DDBJ databases">
        <title>Antimicrobial resistance genes in bacteria isolated from Japanese honey, and their potential for conferring macrolide and lincosamide resistance in the American foulbrood pathogen Paenibacillus larvae.</title>
        <authorList>
            <person name="Okamoto M."/>
            <person name="Kumagai M."/>
            <person name="Kanamori H."/>
            <person name="Takamatsu D."/>
        </authorList>
    </citation>
    <scope>NUCLEOTIDE SEQUENCE [LARGE SCALE GENOMIC DNA]</scope>
    <source>
        <strain evidence="12 15">J6TS1</strain>
    </source>
</reference>
<dbReference type="EMBL" id="QYTW02000001">
    <property type="protein sequence ID" value="RST61434.1"/>
    <property type="molecule type" value="Genomic_DNA"/>
</dbReference>
<dbReference type="Pfam" id="PF07963">
    <property type="entry name" value="N_methyl"/>
    <property type="match status" value="1"/>
</dbReference>